<organism evidence="1 2">
    <name type="scientific">Hyaloscypha variabilis (strain UAMH 11265 / GT02V1 / F)</name>
    <name type="common">Meliniomyces variabilis</name>
    <dbReference type="NCBI Taxonomy" id="1149755"/>
    <lineage>
        <taxon>Eukaryota</taxon>
        <taxon>Fungi</taxon>
        <taxon>Dikarya</taxon>
        <taxon>Ascomycota</taxon>
        <taxon>Pezizomycotina</taxon>
        <taxon>Leotiomycetes</taxon>
        <taxon>Helotiales</taxon>
        <taxon>Hyaloscyphaceae</taxon>
        <taxon>Hyaloscypha</taxon>
        <taxon>Hyaloscypha variabilis</taxon>
    </lineage>
</organism>
<evidence type="ECO:0000313" key="1">
    <source>
        <dbReference type="EMBL" id="PMD36860.1"/>
    </source>
</evidence>
<keyword evidence="2" id="KW-1185">Reference proteome</keyword>
<dbReference type="AlphaFoldDB" id="A0A2J6REB4"/>
<dbReference type="PANTHER" id="PTHR24148">
    <property type="entry name" value="ANKYRIN REPEAT DOMAIN-CONTAINING PROTEIN 39 HOMOLOG-RELATED"/>
    <property type="match status" value="1"/>
</dbReference>
<gene>
    <name evidence="1" type="ORF">L207DRAFT_385789</name>
</gene>
<proteinExistence type="predicted"/>
<feature type="non-terminal residue" evidence="1">
    <location>
        <position position="1"/>
    </location>
</feature>
<dbReference type="InterPro" id="IPR052895">
    <property type="entry name" value="HetReg/Transcr_Mod"/>
</dbReference>
<evidence type="ECO:0000313" key="2">
    <source>
        <dbReference type="Proteomes" id="UP000235786"/>
    </source>
</evidence>
<dbReference type="PANTHER" id="PTHR24148:SF79">
    <property type="entry name" value="HETEROKARYON INCOMPATIBILITY DOMAIN-CONTAINING PROTEIN"/>
    <property type="match status" value="1"/>
</dbReference>
<name>A0A2J6REB4_HYAVF</name>
<dbReference type="OrthoDB" id="194358at2759"/>
<dbReference type="STRING" id="1149755.A0A2J6REB4"/>
<dbReference type="Pfam" id="PF26639">
    <property type="entry name" value="Het-6_barrel"/>
    <property type="match status" value="1"/>
</dbReference>
<dbReference type="Proteomes" id="UP000235786">
    <property type="component" value="Unassembled WGS sequence"/>
</dbReference>
<dbReference type="EMBL" id="KZ613950">
    <property type="protein sequence ID" value="PMD36860.1"/>
    <property type="molecule type" value="Genomic_DNA"/>
</dbReference>
<accession>A0A2J6REB4</accession>
<feature type="non-terminal residue" evidence="1">
    <location>
        <position position="67"/>
    </location>
</feature>
<sequence>GRSFFSTAKGRIGLGPGFVKEGDMVCIFIDGNMPFILRPSISTDENSYYTVLGEAYVDGVMEGEALN</sequence>
<reference evidence="1 2" key="1">
    <citation type="submission" date="2016-04" db="EMBL/GenBank/DDBJ databases">
        <title>A degradative enzymes factory behind the ericoid mycorrhizal symbiosis.</title>
        <authorList>
            <consortium name="DOE Joint Genome Institute"/>
            <person name="Martino E."/>
            <person name="Morin E."/>
            <person name="Grelet G."/>
            <person name="Kuo A."/>
            <person name="Kohler A."/>
            <person name="Daghino S."/>
            <person name="Barry K."/>
            <person name="Choi C."/>
            <person name="Cichocki N."/>
            <person name="Clum A."/>
            <person name="Copeland A."/>
            <person name="Hainaut M."/>
            <person name="Haridas S."/>
            <person name="Labutti K."/>
            <person name="Lindquist E."/>
            <person name="Lipzen A."/>
            <person name="Khouja H.-R."/>
            <person name="Murat C."/>
            <person name="Ohm R."/>
            <person name="Olson A."/>
            <person name="Spatafora J."/>
            <person name="Veneault-Fourrey C."/>
            <person name="Henrissat B."/>
            <person name="Grigoriev I."/>
            <person name="Martin F."/>
            <person name="Perotto S."/>
        </authorList>
    </citation>
    <scope>NUCLEOTIDE SEQUENCE [LARGE SCALE GENOMIC DNA]</scope>
    <source>
        <strain evidence="1 2">F</strain>
    </source>
</reference>
<protein>
    <submittedName>
        <fullName evidence="1">Uncharacterized protein</fullName>
    </submittedName>
</protein>